<proteinExistence type="predicted"/>
<organism evidence="2 3">
    <name type="scientific">Chryseobacterium kimseyorum</name>
    <dbReference type="NCBI Taxonomy" id="2984028"/>
    <lineage>
        <taxon>Bacteria</taxon>
        <taxon>Pseudomonadati</taxon>
        <taxon>Bacteroidota</taxon>
        <taxon>Flavobacteriia</taxon>
        <taxon>Flavobacteriales</taxon>
        <taxon>Weeksellaceae</taxon>
        <taxon>Chryseobacterium group</taxon>
        <taxon>Chryseobacterium</taxon>
    </lineage>
</organism>
<sequence>MNNDNGAYDFNKILEAENFTDKLHHFFNKYIIQTSQFFYRALRKEKSELYIEDSEILLKELTDNISLRDGTFPGEFRIDSINKTIKKHILIFRNIFDFHTQLDQLLDQECTKKIEGGLEIDIQKLDLEDFNRFIKTYEFLKEELTDSLPNKSRDILEIRSTKKLSTGEKALIDLYSSIYDYLKAFGDHQYNENCIFLLDEADLGFHPEWKKRYINALTTTLPLLINSVTDKIKNIQIIFATHDPLTLSDIPNNNVVYLKKHEVTTEILSEIEKPTNSFGANITDLLADSFFIKDGLIGDFAKEKIDHVIKYLNDDESSLITDKIEAKKIINIIDEPILKYKLEDMYFEKFPEEYNKEKEIEELIRKAQELGVTIQR</sequence>
<keyword evidence="2" id="KW-0547">Nucleotide-binding</keyword>
<protein>
    <submittedName>
        <fullName evidence="2">ATP-binding protein</fullName>
    </submittedName>
</protein>
<dbReference type="Gene3D" id="3.40.50.300">
    <property type="entry name" value="P-loop containing nucleotide triphosphate hydrolases"/>
    <property type="match status" value="1"/>
</dbReference>
<accession>A0ABT3I2Q3</accession>
<evidence type="ECO:0000313" key="2">
    <source>
        <dbReference type="EMBL" id="MCW3170346.1"/>
    </source>
</evidence>
<dbReference type="GO" id="GO:0005524">
    <property type="term" value="F:ATP binding"/>
    <property type="evidence" value="ECO:0007669"/>
    <property type="project" value="UniProtKB-KW"/>
</dbReference>
<keyword evidence="2" id="KW-0067">ATP-binding</keyword>
<dbReference type="RefSeq" id="WP_264751498.1">
    <property type="nucleotide sequence ID" value="NZ_JAPDHW010000017.1"/>
</dbReference>
<reference evidence="2" key="1">
    <citation type="submission" date="2022-10" db="EMBL/GenBank/DDBJ databases">
        <title>Chryseobacterium babae sp. nov. isolated from the gut of the beetle Oryctes rhinoceros, and Chryseobacterium kimseyorum sp. nov., isolated from a stick insect rearing cage.</title>
        <authorList>
            <person name="Shelomi M."/>
            <person name="Han C.-J."/>
            <person name="Chen W.-M."/>
            <person name="Chen H.-K."/>
            <person name="Liaw S.-J."/>
            <person name="Muhle E."/>
            <person name="Clermont D."/>
        </authorList>
    </citation>
    <scope>NUCLEOTIDE SEQUENCE</scope>
    <source>
        <strain evidence="2">09-1422</strain>
    </source>
</reference>
<evidence type="ECO:0000259" key="1">
    <source>
        <dbReference type="Pfam" id="PF13304"/>
    </source>
</evidence>
<dbReference type="EMBL" id="JAPDHW010000017">
    <property type="protein sequence ID" value="MCW3170346.1"/>
    <property type="molecule type" value="Genomic_DNA"/>
</dbReference>
<gene>
    <name evidence="2" type="ORF">OMO38_17595</name>
</gene>
<keyword evidence="3" id="KW-1185">Reference proteome</keyword>
<evidence type="ECO:0000313" key="3">
    <source>
        <dbReference type="Proteomes" id="UP001163731"/>
    </source>
</evidence>
<dbReference type="InterPro" id="IPR003959">
    <property type="entry name" value="ATPase_AAA_core"/>
</dbReference>
<dbReference type="Proteomes" id="UP001163731">
    <property type="component" value="Unassembled WGS sequence"/>
</dbReference>
<dbReference type="SUPFAM" id="SSF52540">
    <property type="entry name" value="P-loop containing nucleoside triphosphate hydrolases"/>
    <property type="match status" value="1"/>
</dbReference>
<comment type="caution">
    <text evidence="2">The sequence shown here is derived from an EMBL/GenBank/DDBJ whole genome shotgun (WGS) entry which is preliminary data.</text>
</comment>
<dbReference type="Pfam" id="PF13304">
    <property type="entry name" value="AAA_21"/>
    <property type="match status" value="1"/>
</dbReference>
<name>A0ABT3I2Q3_9FLAO</name>
<dbReference type="InterPro" id="IPR027417">
    <property type="entry name" value="P-loop_NTPase"/>
</dbReference>
<feature type="domain" description="ATPase AAA-type core" evidence="1">
    <location>
        <begin position="33"/>
        <end position="248"/>
    </location>
</feature>